<dbReference type="Pfam" id="PF12937">
    <property type="entry name" value="F-box-like"/>
    <property type="match status" value="1"/>
</dbReference>
<dbReference type="AlphaFoldDB" id="A0A8R1UVE8"/>
<proteinExistence type="predicted"/>
<dbReference type="Gene3D" id="1.20.1280.50">
    <property type="match status" value="1"/>
</dbReference>
<evidence type="ECO:0000259" key="2">
    <source>
        <dbReference type="PROSITE" id="PS50181"/>
    </source>
</evidence>
<dbReference type="InterPro" id="IPR012444">
    <property type="entry name" value="DUF1647"/>
</dbReference>
<evidence type="ECO:0000313" key="3">
    <source>
        <dbReference type="EnsemblMetazoa" id="PPA39830.1"/>
    </source>
</evidence>
<dbReference type="Gene3D" id="3.60.10.10">
    <property type="entry name" value="Endonuclease/exonuclease/phosphatase"/>
    <property type="match status" value="1"/>
</dbReference>
<feature type="compositionally biased region" description="Basic and acidic residues" evidence="1">
    <location>
        <begin position="963"/>
        <end position="978"/>
    </location>
</feature>
<protein>
    <submittedName>
        <fullName evidence="3">F-box domain-containing protein</fullName>
    </submittedName>
</protein>
<dbReference type="PANTHER" id="PTHR31389:SF4">
    <property type="entry name" value="LD39211P"/>
    <property type="match status" value="1"/>
</dbReference>
<feature type="region of interest" description="Disordered" evidence="1">
    <location>
        <begin position="963"/>
        <end position="987"/>
    </location>
</feature>
<keyword evidence="4" id="KW-1185">Reference proteome</keyword>
<dbReference type="Proteomes" id="UP000005239">
    <property type="component" value="Unassembled WGS sequence"/>
</dbReference>
<dbReference type="EnsemblMetazoa" id="PPA39830.1">
    <property type="protein sequence ID" value="PPA39830.1"/>
    <property type="gene ID" value="WBGene00278199"/>
</dbReference>
<dbReference type="Pfam" id="PF07801">
    <property type="entry name" value="DUF1647"/>
    <property type="match status" value="1"/>
</dbReference>
<accession>A0A8R1UVE8</accession>
<reference evidence="3" key="2">
    <citation type="submission" date="2022-06" db="UniProtKB">
        <authorList>
            <consortium name="EnsemblMetazoa"/>
        </authorList>
    </citation>
    <scope>IDENTIFICATION</scope>
    <source>
        <strain evidence="3">PS312</strain>
    </source>
</reference>
<sequence>MGAGLSRLPVLFGRRTQQEIKMSDLPNELLLDIFSHVSSNDLNRVRLVDRRLGRVAVSARNIRAKPRYTLKIFHSEDNDDLMIRLQRRSRSGGETEALSTFDINIFDLIDIDVIELEGLTERSGSETAIKFINTAVEITSALNNVCELRLTSVTLPDSSKSELLKFFKVFIPQCMHVFVRDCLVPVAIPSDIIAISNRLRTFKWSHSFANEGEMEMNAEVLRLISIKLNIECTTVELTDADCSGVFHIFQDWMSMSKPTHFSLTLLNRSPEWQSQLLADCTRAGYHNFQGEFEHPGADLLNVPAKTRDMPQLMALMKFRRSGCLYLISRASFVVISLTSLWLILLQFSNISVTRFSPRFNCAKPDGSNIDESLNEMPLENLTSCQCRASDGTVVEMCYSLPENPEIKGTKFSCEHLKYLEGLDLLHHHDTLIEDDTLEYTVIVTAASADFFKHVSRLVSRSRKVHPDIRVYVYNLGMTPSQISELYEVCNLEISEIDFLAYEPHLRNLHEFRWKPLVIAPSANSIRSGTGIHRLCPQLDILIGCRDRNKLYNGPVPSVENRDRREDLGNIPSGFDEDVHAKNLKECKKYPYLLHSFTGHGIFAATHKDMYKYLPTNDTEIRKRKAKMFEAGLAYIVRRDEVLKDVIKWYVLCALEKDCMAPRNSMPTCFFEGHTQYEEWAGCHRFDQSALNILLANVNHYDRHYYTSDIVDFFEIEREFDDEEEIDMPALGCNKPMLGYVCKRFVGKEMKVMGEWIPIEGDGLKNGVAVVLSPRLSSCLLEVTRVDSRLMKVRLDIEGEMICIISSYAPQNKRMKEDFYAKVGEMMEEVSKDDIVILGGDLNGHVGRSAEIFGDGGVHALIPKYSTFRSSFKEFTEAPKNPRPKGWALRSTKKTGRYDPLARKLVDDLIEQYFSNGKKLRMTIDNDRKLMSTSKTFRSFSGAFRRSIRRFSLFGRVGDQKSYDDRFPESDARGDHENENSFAPEPSDYRIRSKNKDTLIINASNLPQIGSYRVKQRPIFTSRTQPLGTIPCELASHDNHFSGYISLVSVQSTSSITFATHIDNPCELIKLTSFEKRRRQNQDYAVALHAKQSLFCPEQASQIEFEIITLSNKDFLVQISAPNGEKSPPLSILTSQPARFSPSNTSQSNVLGGMLISRQKEGHYGSRAVGCGHGIWRLEVFEREQAKFVPKTTKEVNLRGCGLLVFEVLRSGELRIFDRLWLDVID</sequence>
<gene>
    <name evidence="3" type="primary">WBGene00278199</name>
</gene>
<dbReference type="InterPro" id="IPR036047">
    <property type="entry name" value="F-box-like_dom_sf"/>
</dbReference>
<reference evidence="4" key="1">
    <citation type="journal article" date="2008" name="Nat. Genet.">
        <title>The Pristionchus pacificus genome provides a unique perspective on nematode lifestyle and parasitism.</title>
        <authorList>
            <person name="Dieterich C."/>
            <person name="Clifton S.W."/>
            <person name="Schuster L.N."/>
            <person name="Chinwalla A."/>
            <person name="Delehaunty K."/>
            <person name="Dinkelacker I."/>
            <person name="Fulton L."/>
            <person name="Fulton R."/>
            <person name="Godfrey J."/>
            <person name="Minx P."/>
            <person name="Mitreva M."/>
            <person name="Roeseler W."/>
            <person name="Tian H."/>
            <person name="Witte H."/>
            <person name="Yang S.P."/>
            <person name="Wilson R.K."/>
            <person name="Sommer R.J."/>
        </authorList>
    </citation>
    <scope>NUCLEOTIDE SEQUENCE [LARGE SCALE GENOMIC DNA]</scope>
    <source>
        <strain evidence="4">PS312</strain>
    </source>
</reference>
<name>A0A8R1UVE8_PRIPA</name>
<feature type="domain" description="F-box" evidence="2">
    <location>
        <begin position="19"/>
        <end position="65"/>
    </location>
</feature>
<evidence type="ECO:0000313" key="4">
    <source>
        <dbReference type="Proteomes" id="UP000005239"/>
    </source>
</evidence>
<dbReference type="SUPFAM" id="SSF81383">
    <property type="entry name" value="F-box domain"/>
    <property type="match status" value="1"/>
</dbReference>
<dbReference type="SUPFAM" id="SSF56219">
    <property type="entry name" value="DNase I-like"/>
    <property type="match status" value="1"/>
</dbReference>
<evidence type="ECO:0000256" key="1">
    <source>
        <dbReference type="SAM" id="MobiDB-lite"/>
    </source>
</evidence>
<dbReference type="InterPro" id="IPR036691">
    <property type="entry name" value="Endo/exonu/phosph_ase_sf"/>
</dbReference>
<dbReference type="PROSITE" id="PS50181">
    <property type="entry name" value="FBOX"/>
    <property type="match status" value="1"/>
</dbReference>
<dbReference type="CDD" id="cd09917">
    <property type="entry name" value="F-box_SF"/>
    <property type="match status" value="1"/>
</dbReference>
<dbReference type="InterPro" id="IPR001810">
    <property type="entry name" value="F-box_dom"/>
</dbReference>
<organism evidence="3 4">
    <name type="scientific">Pristionchus pacificus</name>
    <name type="common">Parasitic nematode worm</name>
    <dbReference type="NCBI Taxonomy" id="54126"/>
    <lineage>
        <taxon>Eukaryota</taxon>
        <taxon>Metazoa</taxon>
        <taxon>Ecdysozoa</taxon>
        <taxon>Nematoda</taxon>
        <taxon>Chromadorea</taxon>
        <taxon>Rhabditida</taxon>
        <taxon>Rhabditina</taxon>
        <taxon>Diplogasteromorpha</taxon>
        <taxon>Diplogasteroidea</taxon>
        <taxon>Neodiplogasteridae</taxon>
        <taxon>Pristionchus</taxon>
    </lineage>
</organism>
<dbReference type="PANTHER" id="PTHR31389">
    <property type="entry name" value="LD39211P"/>
    <property type="match status" value="1"/>
</dbReference>